<sequence>MSFSSTTGQADTTIHTPVDGLEQGEFDLMTFDGTIKAYYAAPAGRINVPVILVVQEIFGVHEHIRDVCRRFAKEGYLAVSAELYQRQGDPSQYTEIPELVANIVSKVPDEQVMADLDACVRWAAARGANVAHLGVTGFCWGGRLTWMYAAYNPACKAAVAWYGKLATGHGPLQKQNPVDVGGSVHAPVLGLYGGQDASIPQEDVRRMEGVLAQGNEAAKASKIVVYPQAGHAFFADYRPSYRADDAKDGWGKALEWFRTYL</sequence>
<comment type="caution">
    <text evidence="2">The sequence shown here is derived from an EMBL/GenBank/DDBJ whole genome shotgun (WGS) entry which is preliminary data.</text>
</comment>
<dbReference type="InterPro" id="IPR029058">
    <property type="entry name" value="AB_hydrolase_fold"/>
</dbReference>
<dbReference type="Proteomes" id="UP000253628">
    <property type="component" value="Unassembled WGS sequence"/>
</dbReference>
<name>A0A366H692_9BURK</name>
<dbReference type="PANTHER" id="PTHR46623">
    <property type="entry name" value="CARBOXYMETHYLENEBUTENOLIDASE-RELATED"/>
    <property type="match status" value="1"/>
</dbReference>
<dbReference type="SUPFAM" id="SSF53474">
    <property type="entry name" value="alpha/beta-Hydrolases"/>
    <property type="match status" value="1"/>
</dbReference>
<dbReference type="PANTHER" id="PTHR46623:SF6">
    <property type="entry name" value="ALPHA_BETA-HYDROLASES SUPERFAMILY PROTEIN"/>
    <property type="match status" value="1"/>
</dbReference>
<dbReference type="AlphaFoldDB" id="A0A366H692"/>
<keyword evidence="3" id="KW-1185">Reference proteome</keyword>
<dbReference type="Pfam" id="PF01738">
    <property type="entry name" value="DLH"/>
    <property type="match status" value="1"/>
</dbReference>
<dbReference type="RefSeq" id="WP_113934192.1">
    <property type="nucleotide sequence ID" value="NZ_JACCEU010000006.1"/>
</dbReference>
<gene>
    <name evidence="2" type="ORF">DFR37_10958</name>
</gene>
<dbReference type="InterPro" id="IPR002925">
    <property type="entry name" value="Dienelactn_hydro"/>
</dbReference>
<protein>
    <submittedName>
        <fullName evidence="2">Carboxymethylenebutenolidase</fullName>
    </submittedName>
</protein>
<feature type="domain" description="Dienelactone hydrolase" evidence="1">
    <location>
        <begin position="35"/>
        <end position="261"/>
    </location>
</feature>
<dbReference type="EMBL" id="QNRQ01000009">
    <property type="protein sequence ID" value="RBP37495.1"/>
    <property type="molecule type" value="Genomic_DNA"/>
</dbReference>
<dbReference type="Gene3D" id="3.40.50.1820">
    <property type="entry name" value="alpha/beta hydrolase"/>
    <property type="match status" value="1"/>
</dbReference>
<dbReference type="InterPro" id="IPR051049">
    <property type="entry name" value="Dienelactone_hydrolase-like"/>
</dbReference>
<accession>A0A366H692</accession>
<reference evidence="2 3" key="1">
    <citation type="submission" date="2018-06" db="EMBL/GenBank/DDBJ databases">
        <title>Genomic Encyclopedia of Type Strains, Phase IV (KMG-IV): sequencing the most valuable type-strain genomes for metagenomic binning, comparative biology and taxonomic classification.</title>
        <authorList>
            <person name="Goeker M."/>
        </authorList>
    </citation>
    <scope>NUCLEOTIDE SEQUENCE [LARGE SCALE GENOMIC DNA]</scope>
    <source>
        <strain evidence="2 3">DSM 25520</strain>
    </source>
</reference>
<proteinExistence type="predicted"/>
<organism evidence="2 3">
    <name type="scientific">Eoetvoesiella caeni</name>
    <dbReference type="NCBI Taxonomy" id="645616"/>
    <lineage>
        <taxon>Bacteria</taxon>
        <taxon>Pseudomonadati</taxon>
        <taxon>Pseudomonadota</taxon>
        <taxon>Betaproteobacteria</taxon>
        <taxon>Burkholderiales</taxon>
        <taxon>Alcaligenaceae</taxon>
        <taxon>Eoetvoesiella</taxon>
    </lineage>
</organism>
<evidence type="ECO:0000313" key="3">
    <source>
        <dbReference type="Proteomes" id="UP000253628"/>
    </source>
</evidence>
<dbReference type="GO" id="GO:0016787">
    <property type="term" value="F:hydrolase activity"/>
    <property type="evidence" value="ECO:0007669"/>
    <property type="project" value="InterPro"/>
</dbReference>
<evidence type="ECO:0000313" key="2">
    <source>
        <dbReference type="EMBL" id="RBP37495.1"/>
    </source>
</evidence>
<evidence type="ECO:0000259" key="1">
    <source>
        <dbReference type="Pfam" id="PF01738"/>
    </source>
</evidence>
<dbReference type="OrthoDB" id="9787933at2"/>